<gene>
    <name evidence="14" type="ORF">ACA1_150050</name>
</gene>
<evidence type="ECO:0000256" key="1">
    <source>
        <dbReference type="ARBA" id="ARBA00003986"/>
    </source>
</evidence>
<keyword evidence="4" id="KW-0820">tRNA-binding</keyword>
<dbReference type="InterPro" id="IPR004506">
    <property type="entry name" value="MnmA-like"/>
</dbReference>
<evidence type="ECO:0000313" key="14">
    <source>
        <dbReference type="EMBL" id="ELR22815.1"/>
    </source>
</evidence>
<evidence type="ECO:0000259" key="12">
    <source>
        <dbReference type="Pfam" id="PF20258"/>
    </source>
</evidence>
<name>L8HC93_ACACF</name>
<dbReference type="EC" id="2.8.1.14" evidence="3"/>
<dbReference type="GeneID" id="14923776"/>
<keyword evidence="15" id="KW-1185">Reference proteome</keyword>
<dbReference type="Pfam" id="PF20258">
    <property type="entry name" value="tRNA_Me_trans_C"/>
    <property type="match status" value="1"/>
</dbReference>
<dbReference type="RefSeq" id="XP_004351592.1">
    <property type="nucleotide sequence ID" value="XM_004351540.1"/>
</dbReference>
<evidence type="ECO:0000256" key="11">
    <source>
        <dbReference type="ARBA" id="ARBA00049564"/>
    </source>
</evidence>
<dbReference type="InterPro" id="IPR046884">
    <property type="entry name" value="MnmA-like_central"/>
</dbReference>
<dbReference type="Proteomes" id="UP000011083">
    <property type="component" value="Unassembled WGS sequence"/>
</dbReference>
<dbReference type="KEGG" id="acan:ACA1_150050"/>
<evidence type="ECO:0000256" key="6">
    <source>
        <dbReference type="ARBA" id="ARBA00022694"/>
    </source>
</evidence>
<keyword evidence="9" id="KW-0694">RNA-binding</keyword>
<evidence type="ECO:0000256" key="4">
    <source>
        <dbReference type="ARBA" id="ARBA00022555"/>
    </source>
</evidence>
<dbReference type="Gene3D" id="2.30.30.280">
    <property type="entry name" value="Adenine nucleotide alpha hydrolases-like domains"/>
    <property type="match status" value="1"/>
</dbReference>
<dbReference type="FunFam" id="2.30.30.280:FF:000001">
    <property type="entry name" value="tRNA-specific 2-thiouridylase MnmA"/>
    <property type="match status" value="1"/>
</dbReference>
<dbReference type="InterPro" id="IPR014729">
    <property type="entry name" value="Rossmann-like_a/b/a_fold"/>
</dbReference>
<dbReference type="STRING" id="1257118.L8HC93"/>
<evidence type="ECO:0000256" key="8">
    <source>
        <dbReference type="ARBA" id="ARBA00022840"/>
    </source>
</evidence>
<keyword evidence="10" id="KW-1015">Disulfide bond</keyword>
<dbReference type="GO" id="GO:0005524">
    <property type="term" value="F:ATP binding"/>
    <property type="evidence" value="ECO:0007669"/>
    <property type="project" value="UniProtKB-KW"/>
</dbReference>
<protein>
    <recommendedName>
        <fullName evidence="3">tRNA-5-taurinomethyluridine 2-sulfurtransferase</fullName>
        <ecNumber evidence="3">2.8.1.14</ecNumber>
    </recommendedName>
</protein>
<dbReference type="Gene3D" id="3.40.50.620">
    <property type="entry name" value="HUPs"/>
    <property type="match status" value="1"/>
</dbReference>
<dbReference type="EMBL" id="KB007870">
    <property type="protein sequence ID" value="ELR22815.1"/>
    <property type="molecule type" value="Genomic_DNA"/>
</dbReference>
<dbReference type="AlphaFoldDB" id="L8HC93"/>
<dbReference type="PANTHER" id="PTHR11933:SF5">
    <property type="entry name" value="MITOCHONDRIAL TRNA-SPECIFIC 2-THIOURIDYLASE 1"/>
    <property type="match status" value="1"/>
</dbReference>
<evidence type="ECO:0000256" key="10">
    <source>
        <dbReference type="ARBA" id="ARBA00023157"/>
    </source>
</evidence>
<dbReference type="CDD" id="cd01998">
    <property type="entry name" value="MnmA_TRMU-like"/>
    <property type="match status" value="1"/>
</dbReference>
<evidence type="ECO:0000256" key="7">
    <source>
        <dbReference type="ARBA" id="ARBA00022741"/>
    </source>
</evidence>
<comment type="similarity">
    <text evidence="2">Belongs to the MnmA/TRMU family.</text>
</comment>
<keyword evidence="8" id="KW-0067">ATP-binding</keyword>
<keyword evidence="7" id="KW-0547">Nucleotide-binding</keyword>
<dbReference type="GO" id="GO:0000049">
    <property type="term" value="F:tRNA binding"/>
    <property type="evidence" value="ECO:0007669"/>
    <property type="project" value="UniProtKB-KW"/>
</dbReference>
<evidence type="ECO:0000256" key="9">
    <source>
        <dbReference type="ARBA" id="ARBA00022884"/>
    </source>
</evidence>
<dbReference type="PANTHER" id="PTHR11933">
    <property type="entry name" value="TRNA 5-METHYLAMINOMETHYL-2-THIOURIDYLATE -METHYLTRANSFERASE"/>
    <property type="match status" value="1"/>
</dbReference>
<sequence>MAADEALSSRAPGQVRVVVGMSGGVDSSVTALLLKRRGFDVRGAYMLNWDPQEEDEHGRCRADEDFADAKKICTQLQIPLHKVEFIREYWSDVFTPSMAAYEAGHTPNPDVMCNREIKFKRFLHLCQSRFQADYIATGRLYLMRGADATKDQSYFLSNTTGDALKRTLFPVGHLTKTEVKEMAKEAGWGWLTEKKSSAGICFIGKRNFSRFVDKYIPPTAGFFHSLDGTVLGKHEGMTKYTIGQRARIPGRLDANKLYVVDKSVENNSVTVAEGADHPALLTDSLYASDVHWISGTPQALRAGEALACEYQVGHLRAPAPCQVEPLQPANGEATDAAGQYRVQFSIDRTVAPHQVVAFYQGQLCLGGGLIQKAGPSYWDQHKPVPAHWTI</sequence>
<dbReference type="OMA" id="PFYVWDL"/>
<feature type="domain" description="tRNA-specific 2-thiouridylase MnmA-like C-terminal" evidence="12">
    <location>
        <begin position="283"/>
        <end position="370"/>
    </location>
</feature>
<keyword evidence="5 14" id="KW-0808">Transferase</keyword>
<dbReference type="InterPro" id="IPR023382">
    <property type="entry name" value="MnmA-like_central_sf"/>
</dbReference>
<dbReference type="Pfam" id="PF20259">
    <property type="entry name" value="tRNA_Me_trans_M"/>
    <property type="match status" value="1"/>
</dbReference>
<comment type="catalytic activity">
    <reaction evidence="11">
        <text>5-taurinomethyluridine(34) in tRNA + S-sulfanyl-L-cysteinyl-[protein] + AH2 + ATP = 5-taurinomethyl-2-thiouridine(34) in tRNA + L-cysteinyl-[protein] + A + AMP + diphosphate + H(+)</text>
        <dbReference type="Rhea" id="RHEA:47040"/>
        <dbReference type="Rhea" id="RHEA-COMP:10131"/>
        <dbReference type="Rhea" id="RHEA-COMP:11726"/>
        <dbReference type="Rhea" id="RHEA-COMP:11732"/>
        <dbReference type="Rhea" id="RHEA-COMP:11733"/>
        <dbReference type="ChEBI" id="CHEBI:13193"/>
        <dbReference type="ChEBI" id="CHEBI:15378"/>
        <dbReference type="ChEBI" id="CHEBI:17499"/>
        <dbReference type="ChEBI" id="CHEBI:29950"/>
        <dbReference type="ChEBI" id="CHEBI:30616"/>
        <dbReference type="ChEBI" id="CHEBI:33019"/>
        <dbReference type="ChEBI" id="CHEBI:61963"/>
        <dbReference type="ChEBI" id="CHEBI:87171"/>
        <dbReference type="ChEBI" id="CHEBI:87172"/>
        <dbReference type="ChEBI" id="CHEBI:456215"/>
        <dbReference type="EC" id="2.8.1.14"/>
    </reaction>
</comment>
<dbReference type="OrthoDB" id="3685at2759"/>
<evidence type="ECO:0000256" key="2">
    <source>
        <dbReference type="ARBA" id="ARBA00006191"/>
    </source>
</evidence>
<organism evidence="14 15">
    <name type="scientific">Acanthamoeba castellanii (strain ATCC 30010 / Neff)</name>
    <dbReference type="NCBI Taxonomy" id="1257118"/>
    <lineage>
        <taxon>Eukaryota</taxon>
        <taxon>Amoebozoa</taxon>
        <taxon>Discosea</taxon>
        <taxon>Longamoebia</taxon>
        <taxon>Centramoebida</taxon>
        <taxon>Acanthamoebidae</taxon>
        <taxon>Acanthamoeba</taxon>
    </lineage>
</organism>
<accession>L8HC93</accession>
<dbReference type="SUPFAM" id="SSF52402">
    <property type="entry name" value="Adenine nucleotide alpha hydrolases-like"/>
    <property type="match status" value="1"/>
</dbReference>
<proteinExistence type="inferred from homology"/>
<evidence type="ECO:0000256" key="5">
    <source>
        <dbReference type="ARBA" id="ARBA00022679"/>
    </source>
</evidence>
<dbReference type="VEuPathDB" id="AmoebaDB:ACA1_150050"/>
<dbReference type="InterPro" id="IPR046885">
    <property type="entry name" value="MnmA-like_C"/>
</dbReference>
<dbReference type="Gene3D" id="2.40.30.10">
    <property type="entry name" value="Translation factors"/>
    <property type="match status" value="1"/>
</dbReference>
<evidence type="ECO:0000313" key="15">
    <source>
        <dbReference type="Proteomes" id="UP000011083"/>
    </source>
</evidence>
<evidence type="ECO:0000259" key="13">
    <source>
        <dbReference type="Pfam" id="PF20259"/>
    </source>
</evidence>
<comment type="function">
    <text evidence="1">Catalyzes the 2-thiolation of uridine at the wobble position (U34) of mitochondrial tRNA(Lys), tRNA(Glu) and tRNA(Gln). Required for the formation of 5-taurinomethyl-2-thiouridine (tm5s2U) of mitochondrial tRNA(Lys), tRNA(Glu), and tRNA(Gln) at the wobble position. ATP is required to activate the C2 atom of the wobble base.</text>
</comment>
<evidence type="ECO:0000256" key="3">
    <source>
        <dbReference type="ARBA" id="ARBA00011953"/>
    </source>
</evidence>
<feature type="domain" description="tRNA-specific 2-thiouridylase MnmA-like central" evidence="13">
    <location>
        <begin position="210"/>
        <end position="272"/>
    </location>
</feature>
<dbReference type="NCBIfam" id="NF001138">
    <property type="entry name" value="PRK00143.1"/>
    <property type="match status" value="1"/>
</dbReference>
<dbReference type="Pfam" id="PF03054">
    <property type="entry name" value="tRNA_Me_trans"/>
    <property type="match status" value="1"/>
</dbReference>
<reference evidence="14 15" key="1">
    <citation type="journal article" date="2013" name="Genome Biol.">
        <title>Genome of Acanthamoeba castellanii highlights extensive lateral gene transfer and early evolution of tyrosine kinase signaling.</title>
        <authorList>
            <person name="Clarke M."/>
            <person name="Lohan A.J."/>
            <person name="Liu B."/>
            <person name="Lagkouvardos I."/>
            <person name="Roy S."/>
            <person name="Zafar N."/>
            <person name="Bertelli C."/>
            <person name="Schilde C."/>
            <person name="Kianianmomeni A."/>
            <person name="Burglin T.R."/>
            <person name="Frech C."/>
            <person name="Turcotte B."/>
            <person name="Kopec K.O."/>
            <person name="Synnott J.M."/>
            <person name="Choo C."/>
            <person name="Paponov I."/>
            <person name="Finkler A."/>
            <person name="Soon Heng Tan C."/>
            <person name="Hutchins A.P."/>
            <person name="Weinmeier T."/>
            <person name="Rattei T."/>
            <person name="Chu J.S."/>
            <person name="Gimenez G."/>
            <person name="Irimia M."/>
            <person name="Rigden D.J."/>
            <person name="Fitzpatrick D.A."/>
            <person name="Lorenzo-Morales J."/>
            <person name="Bateman A."/>
            <person name="Chiu C.H."/>
            <person name="Tang P."/>
            <person name="Hegemann P."/>
            <person name="Fromm H."/>
            <person name="Raoult D."/>
            <person name="Greub G."/>
            <person name="Miranda-Saavedra D."/>
            <person name="Chen N."/>
            <person name="Nash P."/>
            <person name="Ginger M.L."/>
            <person name="Horn M."/>
            <person name="Schaap P."/>
            <person name="Caler L."/>
            <person name="Loftus B."/>
        </authorList>
    </citation>
    <scope>NUCLEOTIDE SEQUENCE [LARGE SCALE GENOMIC DNA]</scope>
    <source>
        <strain evidence="14 15">Neff</strain>
    </source>
</reference>
<dbReference type="GO" id="GO:0002143">
    <property type="term" value="P:tRNA wobble position uridine thiolation"/>
    <property type="evidence" value="ECO:0007669"/>
    <property type="project" value="TreeGrafter"/>
</dbReference>
<dbReference type="NCBIfam" id="TIGR00420">
    <property type="entry name" value="trmU"/>
    <property type="match status" value="1"/>
</dbReference>
<dbReference type="GO" id="GO:0061708">
    <property type="term" value="F:tRNA-5-taurinomethyluridine 2-sulfurtransferase"/>
    <property type="evidence" value="ECO:0007669"/>
    <property type="project" value="UniProtKB-EC"/>
</dbReference>
<keyword evidence="6" id="KW-0819">tRNA processing</keyword>